<reference evidence="2" key="1">
    <citation type="journal article" date="2019" name="Int. J. Syst. Evol. Microbiol.">
        <title>The Global Catalogue of Microorganisms (GCM) 10K type strain sequencing project: providing services to taxonomists for standard genome sequencing and annotation.</title>
        <authorList>
            <consortium name="The Broad Institute Genomics Platform"/>
            <consortium name="The Broad Institute Genome Sequencing Center for Infectious Disease"/>
            <person name="Wu L."/>
            <person name="Ma J."/>
        </authorList>
    </citation>
    <scope>NUCLEOTIDE SEQUENCE [LARGE SCALE GENOMIC DNA]</scope>
    <source>
        <strain evidence="2">IBRC-M 10908</strain>
    </source>
</reference>
<gene>
    <name evidence="1" type="ORF">ACFPET_12465</name>
</gene>
<dbReference type="Proteomes" id="UP001595823">
    <property type="component" value="Unassembled WGS sequence"/>
</dbReference>
<accession>A0ABV8U017</accession>
<evidence type="ECO:0000313" key="1">
    <source>
        <dbReference type="EMBL" id="MFC4336018.1"/>
    </source>
</evidence>
<dbReference type="InterPro" id="IPR058154">
    <property type="entry name" value="Bxb1_TTP-like"/>
</dbReference>
<organism evidence="1 2">
    <name type="scientific">Salininema proteolyticum</name>
    <dbReference type="NCBI Taxonomy" id="1607685"/>
    <lineage>
        <taxon>Bacteria</taxon>
        <taxon>Bacillati</taxon>
        <taxon>Actinomycetota</taxon>
        <taxon>Actinomycetes</taxon>
        <taxon>Glycomycetales</taxon>
        <taxon>Glycomycetaceae</taxon>
        <taxon>Salininema</taxon>
    </lineage>
</organism>
<protein>
    <recommendedName>
        <fullName evidence="3">Major tail protein</fullName>
    </recommendedName>
</protein>
<name>A0ABV8U017_9ACTN</name>
<evidence type="ECO:0000313" key="2">
    <source>
        <dbReference type="Proteomes" id="UP001595823"/>
    </source>
</evidence>
<comment type="caution">
    <text evidence="1">The sequence shown here is derived from an EMBL/GenBank/DDBJ whole genome shotgun (WGS) entry which is preliminary data.</text>
</comment>
<dbReference type="EMBL" id="JBHSDK010000015">
    <property type="protein sequence ID" value="MFC4336018.1"/>
    <property type="molecule type" value="Genomic_DNA"/>
</dbReference>
<sequence length="253" mass="26971">MKNDSATLVVGSGNYFVAPVGTALPDDLLSPTSPWDNIGHTSLEEILAIEAEGGEATSIGTLQNKTLRTVYSPRTETLRVTLQQFDTQSLRLFFGSNMETLSSGMQGVPTEAKPSKKAFLAVFLDGESYFAIWAPHVEIFRADNPSLGDGQTLAGLPLGVKPLAFEQNTWTYAITPLGDTPVEAETAWAGKPGSFEPYNAVPPADLQELGDQALAAQPSEAWDEGEYIVLGDATEAHWDGTAWTAGKAPAPEA</sequence>
<proteinExistence type="predicted"/>
<evidence type="ECO:0008006" key="3">
    <source>
        <dbReference type="Google" id="ProtNLM"/>
    </source>
</evidence>
<dbReference type="Pfam" id="PF25681">
    <property type="entry name" value="Phage_TTP_17"/>
    <property type="match status" value="1"/>
</dbReference>
<dbReference type="RefSeq" id="WP_380621439.1">
    <property type="nucleotide sequence ID" value="NZ_JBHSDK010000015.1"/>
</dbReference>
<keyword evidence="2" id="KW-1185">Reference proteome</keyword>